<feature type="compositionally biased region" description="Low complexity" evidence="1">
    <location>
        <begin position="229"/>
        <end position="247"/>
    </location>
</feature>
<dbReference type="AlphaFoldDB" id="A0AA41QKE1"/>
<dbReference type="SUPFAM" id="SSF53335">
    <property type="entry name" value="S-adenosyl-L-methionine-dependent methyltransferases"/>
    <property type="match status" value="1"/>
</dbReference>
<feature type="compositionally biased region" description="Basic and acidic residues" evidence="1">
    <location>
        <begin position="211"/>
        <end position="222"/>
    </location>
</feature>
<dbReference type="InterPro" id="IPR029063">
    <property type="entry name" value="SAM-dependent_MTases_sf"/>
</dbReference>
<organism evidence="2 3">
    <name type="scientific">Antribacter soli</name>
    <dbReference type="NCBI Taxonomy" id="2910976"/>
    <lineage>
        <taxon>Bacteria</taxon>
        <taxon>Bacillati</taxon>
        <taxon>Actinomycetota</taxon>
        <taxon>Actinomycetes</taxon>
        <taxon>Micrococcales</taxon>
        <taxon>Promicromonosporaceae</taxon>
        <taxon>Antribacter</taxon>
    </lineage>
</organism>
<protein>
    <submittedName>
        <fullName evidence="2">Uncharacterized protein</fullName>
    </submittedName>
</protein>
<dbReference type="RefSeq" id="WP_236091419.1">
    <property type="nucleotide sequence ID" value="NZ_JAKGSG010000066.1"/>
</dbReference>
<keyword evidence="3" id="KW-1185">Reference proteome</keyword>
<comment type="caution">
    <text evidence="2">The sequence shown here is derived from an EMBL/GenBank/DDBJ whole genome shotgun (WGS) entry which is preliminary data.</text>
</comment>
<proteinExistence type="predicted"/>
<dbReference type="EMBL" id="JAKGSG010000066">
    <property type="protein sequence ID" value="MCF4123669.1"/>
    <property type="molecule type" value="Genomic_DNA"/>
</dbReference>
<feature type="region of interest" description="Disordered" evidence="1">
    <location>
        <begin position="211"/>
        <end position="247"/>
    </location>
</feature>
<sequence>MLRPRSFSDDDPAMHDVVIANVLWSDLHYRSVYGRARLLQIHAQYLLSAIGRTFPGGITAAVVTRQVLDDPEPAFRELLLDNCDLLGAVRLPATAFRPDLAPEVAAPSDLLLLRRRLPGELANSARFLDVTPTTVPGGVAHVNEYFVNFFPEHVVGTTGVVTDADLELTRYTVHGADEPFDVVLHHVLSRIVRHSLAEGLTAVSASWHPPEARLAPEADRPVRAQAAKGPSSPTTTRRTGPTDAPDL</sequence>
<dbReference type="Proteomes" id="UP001165405">
    <property type="component" value="Unassembled WGS sequence"/>
</dbReference>
<reference evidence="2" key="1">
    <citation type="submission" date="2022-01" db="EMBL/GenBank/DDBJ databases">
        <title>Antribacter sp. nov., isolated from Guizhou of China.</title>
        <authorList>
            <person name="Chengliang C."/>
            <person name="Ya Z."/>
        </authorList>
    </citation>
    <scope>NUCLEOTIDE SEQUENCE</scope>
    <source>
        <strain evidence="2">KLBMP 9083</strain>
    </source>
</reference>
<evidence type="ECO:0000313" key="2">
    <source>
        <dbReference type="EMBL" id="MCF4123669.1"/>
    </source>
</evidence>
<evidence type="ECO:0000256" key="1">
    <source>
        <dbReference type="SAM" id="MobiDB-lite"/>
    </source>
</evidence>
<evidence type="ECO:0000313" key="3">
    <source>
        <dbReference type="Proteomes" id="UP001165405"/>
    </source>
</evidence>
<dbReference type="Gene3D" id="3.40.50.150">
    <property type="entry name" value="Vaccinia Virus protein VP39"/>
    <property type="match status" value="1"/>
</dbReference>
<accession>A0AA41QKE1</accession>
<gene>
    <name evidence="2" type="ORF">L1785_22160</name>
</gene>
<name>A0AA41QKE1_9MICO</name>